<evidence type="ECO:0000256" key="4">
    <source>
        <dbReference type="ARBA" id="ARBA00022989"/>
    </source>
</evidence>
<dbReference type="AlphaFoldDB" id="A0A1N6PE32"/>
<dbReference type="NCBIfam" id="TIGR01932">
    <property type="entry name" value="hflC"/>
    <property type="match status" value="1"/>
</dbReference>
<dbReference type="InterPro" id="IPR010200">
    <property type="entry name" value="HflC"/>
</dbReference>
<feature type="domain" description="Band 7" evidence="8">
    <location>
        <begin position="23"/>
        <end position="195"/>
    </location>
</feature>
<gene>
    <name evidence="9" type="ORF">SAMN05421546_0581</name>
</gene>
<keyword evidence="3 7" id="KW-0812">Transmembrane</keyword>
<evidence type="ECO:0000256" key="6">
    <source>
        <dbReference type="PIRNR" id="PIRNR005651"/>
    </source>
</evidence>
<dbReference type="PIRSF" id="PIRSF005651">
    <property type="entry name" value="HflC"/>
    <property type="match status" value="1"/>
</dbReference>
<dbReference type="CDD" id="cd03405">
    <property type="entry name" value="SPFH_HflC"/>
    <property type="match status" value="1"/>
</dbReference>
<keyword evidence="9" id="KW-0645">Protease</keyword>
<dbReference type="GO" id="GO:0006508">
    <property type="term" value="P:proteolysis"/>
    <property type="evidence" value="ECO:0007669"/>
    <property type="project" value="UniProtKB-KW"/>
</dbReference>
<proteinExistence type="inferred from homology"/>
<evidence type="ECO:0000313" key="9">
    <source>
        <dbReference type="EMBL" id="SIQ02648.1"/>
    </source>
</evidence>
<dbReference type="Gene3D" id="3.30.479.30">
    <property type="entry name" value="Band 7 domain"/>
    <property type="match status" value="1"/>
</dbReference>
<evidence type="ECO:0000256" key="3">
    <source>
        <dbReference type="ARBA" id="ARBA00022692"/>
    </source>
</evidence>
<dbReference type="GO" id="GO:0008233">
    <property type="term" value="F:peptidase activity"/>
    <property type="evidence" value="ECO:0007669"/>
    <property type="project" value="UniProtKB-KW"/>
</dbReference>
<keyword evidence="4 7" id="KW-1133">Transmembrane helix</keyword>
<dbReference type="EMBL" id="FTLW01000001">
    <property type="protein sequence ID" value="SIQ02648.1"/>
    <property type="molecule type" value="Genomic_DNA"/>
</dbReference>
<keyword evidence="10" id="KW-1185">Reference proteome</keyword>
<sequence length="291" mass="32630">MNMNTFLSRILPIIVVVLLLATGSFYIVKEGQTAIVLNLGRVARADIGPGLHFKVPLIESARIFDRRLQVLDAGAERYLDSERKDLSVDFFALGMIENTSAFYRATNGDESVAIERLAPIIKDALRNEINSRTLKEVVSGNRAEVVKQQLDTINEGAKNVGVRIIDLRLKQIELPTDSDVIGDVYNRMRAQRQQVASKLRAEGEEQARQIRAQADRDSTVIVSEAERDAQKLRGEGDAQAARLYAQSAQKDPSFYAFQRSLDAYRASFKDGDAVIVLDKNDPFLQYLRNDR</sequence>
<feature type="transmembrane region" description="Helical" evidence="7">
    <location>
        <begin position="6"/>
        <end position="28"/>
    </location>
</feature>
<evidence type="ECO:0000259" key="8">
    <source>
        <dbReference type="SMART" id="SM00244"/>
    </source>
</evidence>
<comment type="subcellular location">
    <subcellularLocation>
        <location evidence="1">Membrane</location>
        <topology evidence="1">Single-pass membrane protein</topology>
    </subcellularLocation>
</comment>
<comment type="similarity">
    <text evidence="2 6">Belongs to the band 7/mec-2 family. HflC subfamily.</text>
</comment>
<evidence type="ECO:0000256" key="2">
    <source>
        <dbReference type="ARBA" id="ARBA00007862"/>
    </source>
</evidence>
<evidence type="ECO:0000256" key="7">
    <source>
        <dbReference type="SAM" id="Phobius"/>
    </source>
</evidence>
<organism evidence="9 10">
    <name type="scientific">Solilutibacter tolerans</name>
    <dbReference type="NCBI Taxonomy" id="1604334"/>
    <lineage>
        <taxon>Bacteria</taxon>
        <taxon>Pseudomonadati</taxon>
        <taxon>Pseudomonadota</taxon>
        <taxon>Gammaproteobacteria</taxon>
        <taxon>Lysobacterales</taxon>
        <taxon>Lysobacteraceae</taxon>
        <taxon>Solilutibacter</taxon>
    </lineage>
</organism>
<dbReference type="PANTHER" id="PTHR42911">
    <property type="entry name" value="MODULATOR OF FTSH PROTEASE HFLC"/>
    <property type="match status" value="1"/>
</dbReference>
<evidence type="ECO:0000256" key="5">
    <source>
        <dbReference type="ARBA" id="ARBA00023136"/>
    </source>
</evidence>
<comment type="function">
    <text evidence="6">HflC and HflK could regulate a protease.</text>
</comment>
<dbReference type="Proteomes" id="UP000241788">
    <property type="component" value="Unassembled WGS sequence"/>
</dbReference>
<dbReference type="PANTHER" id="PTHR42911:SF1">
    <property type="entry name" value="MODULATOR OF FTSH PROTEASE HFLC"/>
    <property type="match status" value="1"/>
</dbReference>
<dbReference type="GO" id="GO:0016020">
    <property type="term" value="C:membrane"/>
    <property type="evidence" value="ECO:0007669"/>
    <property type="project" value="UniProtKB-SubCell"/>
</dbReference>
<evidence type="ECO:0000313" key="10">
    <source>
        <dbReference type="Proteomes" id="UP000241788"/>
    </source>
</evidence>
<dbReference type="InterPro" id="IPR001107">
    <property type="entry name" value="Band_7"/>
</dbReference>
<reference evidence="10" key="1">
    <citation type="submission" date="2017-01" db="EMBL/GenBank/DDBJ databases">
        <authorList>
            <person name="Varghese N."/>
            <person name="Submissions S."/>
        </authorList>
    </citation>
    <scope>NUCLEOTIDE SEQUENCE [LARGE SCALE GENOMIC DNA]</scope>
    <source>
        <strain evidence="10">UM1</strain>
    </source>
</reference>
<dbReference type="InterPro" id="IPR036013">
    <property type="entry name" value="Band_7/SPFH_dom_sf"/>
</dbReference>
<keyword evidence="9" id="KW-0378">Hydrolase</keyword>
<dbReference type="Pfam" id="PF01145">
    <property type="entry name" value="Band_7"/>
    <property type="match status" value="1"/>
</dbReference>
<accession>A0A1N6PE32</accession>
<dbReference type="SUPFAM" id="SSF117892">
    <property type="entry name" value="Band 7/SPFH domain"/>
    <property type="match status" value="1"/>
</dbReference>
<dbReference type="SMART" id="SM00244">
    <property type="entry name" value="PHB"/>
    <property type="match status" value="1"/>
</dbReference>
<protein>
    <recommendedName>
        <fullName evidence="6">Protein HflC</fullName>
    </recommendedName>
</protein>
<evidence type="ECO:0000256" key="1">
    <source>
        <dbReference type="ARBA" id="ARBA00004167"/>
    </source>
</evidence>
<dbReference type="STRING" id="1604334.SAMN05421546_0581"/>
<keyword evidence="5 7" id="KW-0472">Membrane</keyword>
<name>A0A1N6PE32_9GAMM</name>